<proteinExistence type="inferred from homology"/>
<sequence length="140" mass="15494">MPLRNEPLEEPQLNLTAMVDVVLQLVIFFMVGTQFVDTERKVDITLPLVSQAAPLTETPDEIVVNVARDGEITLSGAVVTLENLRERLQEAKRLYADQAVVIRGDMDCIYQQVMTVVDVCKQAGIDKLQVATRVQSPGAK</sequence>
<dbReference type="FunCoup" id="A0A517S8L5">
    <property type="interactions" value="216"/>
</dbReference>
<dbReference type="Proteomes" id="UP000315700">
    <property type="component" value="Chromosome"/>
</dbReference>
<dbReference type="Gene3D" id="3.30.420.270">
    <property type="match status" value="1"/>
</dbReference>
<keyword evidence="7" id="KW-0653">Protein transport</keyword>
<keyword evidence="3" id="KW-1003">Cell membrane</keyword>
<keyword evidence="6 9" id="KW-0472">Membrane</keyword>
<comment type="similarity">
    <text evidence="2 7">Belongs to the ExbD/TolR family.</text>
</comment>
<dbReference type="PANTHER" id="PTHR30558:SF3">
    <property type="entry name" value="BIOPOLYMER TRANSPORT PROTEIN EXBD-RELATED"/>
    <property type="match status" value="1"/>
</dbReference>
<dbReference type="InterPro" id="IPR003400">
    <property type="entry name" value="ExbD"/>
</dbReference>
<evidence type="ECO:0000256" key="1">
    <source>
        <dbReference type="ARBA" id="ARBA00004162"/>
    </source>
</evidence>
<dbReference type="GO" id="GO:0015031">
    <property type="term" value="P:protein transport"/>
    <property type="evidence" value="ECO:0007669"/>
    <property type="project" value="UniProtKB-KW"/>
</dbReference>
<dbReference type="PANTHER" id="PTHR30558">
    <property type="entry name" value="EXBD MEMBRANE COMPONENT OF PMF-DRIVEN MACROMOLECULE IMPORT SYSTEM"/>
    <property type="match status" value="1"/>
</dbReference>
<evidence type="ECO:0000313" key="11">
    <source>
        <dbReference type="Proteomes" id="UP000315700"/>
    </source>
</evidence>
<dbReference type="AlphaFoldDB" id="A0A517S8L5"/>
<gene>
    <name evidence="10" type="primary">exbD</name>
    <name evidence="10" type="ORF">Pan44_04790</name>
</gene>
<keyword evidence="5 9" id="KW-1133">Transmembrane helix</keyword>
<accession>A0A517S8L5</accession>
<keyword evidence="11" id="KW-1185">Reference proteome</keyword>
<name>A0A517S8L5_9PLAN</name>
<dbReference type="GO" id="GO:0022857">
    <property type="term" value="F:transmembrane transporter activity"/>
    <property type="evidence" value="ECO:0007669"/>
    <property type="project" value="InterPro"/>
</dbReference>
<evidence type="ECO:0000256" key="6">
    <source>
        <dbReference type="ARBA" id="ARBA00023136"/>
    </source>
</evidence>
<protein>
    <submittedName>
        <fullName evidence="10">Biopolymer transport protein ExbD</fullName>
    </submittedName>
</protein>
<evidence type="ECO:0000313" key="10">
    <source>
        <dbReference type="EMBL" id="QDT52467.1"/>
    </source>
</evidence>
<evidence type="ECO:0000256" key="9">
    <source>
        <dbReference type="SAM" id="Phobius"/>
    </source>
</evidence>
<evidence type="ECO:0000256" key="8">
    <source>
        <dbReference type="SAM" id="Coils"/>
    </source>
</evidence>
<dbReference type="EMBL" id="CP036271">
    <property type="protein sequence ID" value="QDT52467.1"/>
    <property type="molecule type" value="Genomic_DNA"/>
</dbReference>
<evidence type="ECO:0000256" key="7">
    <source>
        <dbReference type="RuleBase" id="RU003879"/>
    </source>
</evidence>
<keyword evidence="8" id="KW-0175">Coiled coil</keyword>
<keyword evidence="4 7" id="KW-0812">Transmembrane</keyword>
<evidence type="ECO:0000256" key="2">
    <source>
        <dbReference type="ARBA" id="ARBA00005811"/>
    </source>
</evidence>
<dbReference type="InParanoid" id="A0A517S8L5"/>
<evidence type="ECO:0000256" key="3">
    <source>
        <dbReference type="ARBA" id="ARBA00022475"/>
    </source>
</evidence>
<comment type="subcellular location">
    <subcellularLocation>
        <location evidence="1">Cell membrane</location>
        <topology evidence="1">Single-pass membrane protein</topology>
    </subcellularLocation>
    <subcellularLocation>
        <location evidence="7">Cell membrane</location>
        <topology evidence="7">Single-pass type II membrane protein</topology>
    </subcellularLocation>
</comment>
<keyword evidence="7" id="KW-0813">Transport</keyword>
<dbReference type="Pfam" id="PF02472">
    <property type="entry name" value="ExbD"/>
    <property type="match status" value="1"/>
</dbReference>
<reference evidence="10 11" key="1">
    <citation type="submission" date="2019-02" db="EMBL/GenBank/DDBJ databases">
        <title>Deep-cultivation of Planctomycetes and their phenomic and genomic characterization uncovers novel biology.</title>
        <authorList>
            <person name="Wiegand S."/>
            <person name="Jogler M."/>
            <person name="Boedeker C."/>
            <person name="Pinto D."/>
            <person name="Vollmers J."/>
            <person name="Rivas-Marin E."/>
            <person name="Kohn T."/>
            <person name="Peeters S.H."/>
            <person name="Heuer A."/>
            <person name="Rast P."/>
            <person name="Oberbeckmann S."/>
            <person name="Bunk B."/>
            <person name="Jeske O."/>
            <person name="Meyerdierks A."/>
            <person name="Storesund J.E."/>
            <person name="Kallscheuer N."/>
            <person name="Luecker S."/>
            <person name="Lage O.M."/>
            <person name="Pohl T."/>
            <person name="Merkel B.J."/>
            <person name="Hornburger P."/>
            <person name="Mueller R.-W."/>
            <person name="Bruemmer F."/>
            <person name="Labrenz M."/>
            <person name="Spormann A.M."/>
            <person name="Op den Camp H."/>
            <person name="Overmann J."/>
            <person name="Amann R."/>
            <person name="Jetten M.S.M."/>
            <person name="Mascher T."/>
            <person name="Medema M.H."/>
            <person name="Devos D.P."/>
            <person name="Kaster A.-K."/>
            <person name="Ovreas L."/>
            <person name="Rohde M."/>
            <person name="Galperin M.Y."/>
            <person name="Jogler C."/>
        </authorList>
    </citation>
    <scope>NUCLEOTIDE SEQUENCE [LARGE SCALE GENOMIC DNA]</scope>
    <source>
        <strain evidence="10 11">Pan44</strain>
    </source>
</reference>
<feature type="transmembrane region" description="Helical" evidence="9">
    <location>
        <begin position="12"/>
        <end position="31"/>
    </location>
</feature>
<evidence type="ECO:0000256" key="5">
    <source>
        <dbReference type="ARBA" id="ARBA00022989"/>
    </source>
</evidence>
<evidence type="ECO:0000256" key="4">
    <source>
        <dbReference type="ARBA" id="ARBA00022692"/>
    </source>
</evidence>
<organism evidence="10 11">
    <name type="scientific">Caulifigura coniformis</name>
    <dbReference type="NCBI Taxonomy" id="2527983"/>
    <lineage>
        <taxon>Bacteria</taxon>
        <taxon>Pseudomonadati</taxon>
        <taxon>Planctomycetota</taxon>
        <taxon>Planctomycetia</taxon>
        <taxon>Planctomycetales</taxon>
        <taxon>Planctomycetaceae</taxon>
        <taxon>Caulifigura</taxon>
    </lineage>
</organism>
<dbReference type="KEGG" id="ccos:Pan44_04790"/>
<dbReference type="OrthoDB" id="9793581at2"/>
<dbReference type="GO" id="GO:0005886">
    <property type="term" value="C:plasma membrane"/>
    <property type="evidence" value="ECO:0007669"/>
    <property type="project" value="UniProtKB-SubCell"/>
</dbReference>
<feature type="coiled-coil region" evidence="8">
    <location>
        <begin position="74"/>
        <end position="101"/>
    </location>
</feature>
<dbReference type="RefSeq" id="WP_145026842.1">
    <property type="nucleotide sequence ID" value="NZ_CP036271.1"/>
</dbReference>